<proteinExistence type="predicted"/>
<dbReference type="RefSeq" id="WP_205105352.1">
    <property type="nucleotide sequence ID" value="NZ_JACJJC010000479.1"/>
</dbReference>
<name>A0ABS2DVP9_9BURK</name>
<dbReference type="Pfam" id="PF13692">
    <property type="entry name" value="Glyco_trans_1_4"/>
    <property type="match status" value="1"/>
</dbReference>
<feature type="non-terminal residue" evidence="1">
    <location>
        <position position="84"/>
    </location>
</feature>
<keyword evidence="2" id="KW-1185">Reference proteome</keyword>
<comment type="caution">
    <text evidence="1">The sequence shown here is derived from an EMBL/GenBank/DDBJ whole genome shotgun (WGS) entry which is preliminary data.</text>
</comment>
<evidence type="ECO:0000313" key="2">
    <source>
        <dbReference type="Proteomes" id="UP000715095"/>
    </source>
</evidence>
<organism evidence="1 2">
    <name type="scientific">Sutterella massiliensis</name>
    <dbReference type="NCBI Taxonomy" id="1816689"/>
    <lineage>
        <taxon>Bacteria</taxon>
        <taxon>Pseudomonadati</taxon>
        <taxon>Pseudomonadota</taxon>
        <taxon>Betaproteobacteria</taxon>
        <taxon>Burkholderiales</taxon>
        <taxon>Sutterellaceae</taxon>
        <taxon>Sutterella</taxon>
    </lineage>
</organism>
<protein>
    <submittedName>
        <fullName evidence="1">Glycosyltransferase family 4 protein</fullName>
    </submittedName>
</protein>
<sequence length="84" mass="8876">AEHAADVVGKSRVVLAPIRFGAGAKGKLVEAMQCGTPSITTTVGAESMQGNLPWNGIIADNPEEIAKAAIEIYNNKTLWQQAQQ</sequence>
<dbReference type="Proteomes" id="UP000715095">
    <property type="component" value="Unassembled WGS sequence"/>
</dbReference>
<dbReference type="EMBL" id="JACJJC010000479">
    <property type="protein sequence ID" value="MBM6705420.1"/>
    <property type="molecule type" value="Genomic_DNA"/>
</dbReference>
<feature type="non-terminal residue" evidence="1">
    <location>
        <position position="1"/>
    </location>
</feature>
<accession>A0ABS2DVP9</accession>
<dbReference type="Gene3D" id="3.40.50.2000">
    <property type="entry name" value="Glycogen Phosphorylase B"/>
    <property type="match status" value="1"/>
</dbReference>
<reference evidence="1 2" key="1">
    <citation type="journal article" date="2021" name="Sci. Rep.">
        <title>The distribution of antibiotic resistance genes in chicken gut microbiota commensals.</title>
        <authorList>
            <person name="Juricova H."/>
            <person name="Matiasovicova J."/>
            <person name="Kubasova T."/>
            <person name="Cejkova D."/>
            <person name="Rychlik I."/>
        </authorList>
    </citation>
    <scope>NUCLEOTIDE SEQUENCE [LARGE SCALE GENOMIC DNA]</scope>
    <source>
        <strain evidence="1 2">An829</strain>
    </source>
</reference>
<evidence type="ECO:0000313" key="1">
    <source>
        <dbReference type="EMBL" id="MBM6705420.1"/>
    </source>
</evidence>
<gene>
    <name evidence="1" type="ORF">H6A60_13195</name>
</gene>
<dbReference type="SUPFAM" id="SSF53756">
    <property type="entry name" value="UDP-Glycosyltransferase/glycogen phosphorylase"/>
    <property type="match status" value="1"/>
</dbReference>